<sequence>MRNSVLAEVLCLHRGVVKREERVLCLHRGEVKKGSVAVLCHHRGEVKKGRVAVLCRRKEEGFSAITVERMTVESYQLFFSLLLGQSLTKELLKTSRRARIRITYNRACKDEIGSSRMMLVGKQNSEYEFIIILDHRDDQFTIFELIVQDNVSAHHLWRLSSEYVNIVSDSLPSPGSGEKEYRFFAFAERLEKERFSVGGRAVLYNLQGVSTTSFLTYPNDGREPRPFSSSPVTAENRYKSFFTHLVTAENRVLFHLPRYSEIKALRDPGSERKEKVRLSMREKECKGITLLLRDSYTLAPLMALEYRTPRPKKIQDSRVNRIVFLKTGHMKNKCPNLKEEKDKNKPVGKTSNDKKQKISWADLASESSDQELDDEDDRQIVQDDPSLWQPESRFSWRKLEERALSLRRERVELEREKSLGEGVWRGFYTVAPASSHRSTSKSRFVLREVLTKKTTLVSKDQVGNYNIHKVYIKRIVVMFFDEAIQKLSEPFTYALAGTTFVYLLDACHENMQSDGDRDDPGVRLCPLDHSVFILEEEEINSIDESFFHKDTDLNVIQVANDESL</sequence>
<evidence type="ECO:0000313" key="2">
    <source>
        <dbReference type="EMBL" id="KAL0912824.1"/>
    </source>
</evidence>
<accession>A0ABD0UIZ3</accession>
<dbReference type="Proteomes" id="UP001552299">
    <property type="component" value="Unassembled WGS sequence"/>
</dbReference>
<proteinExistence type="predicted"/>
<feature type="compositionally biased region" description="Basic and acidic residues" evidence="1">
    <location>
        <begin position="336"/>
        <end position="356"/>
    </location>
</feature>
<name>A0ABD0UIZ3_DENTH</name>
<gene>
    <name evidence="2" type="ORF">M5K25_016233</name>
</gene>
<organism evidence="2 3">
    <name type="scientific">Dendrobium thyrsiflorum</name>
    <name type="common">Pinecone-like raceme dendrobium</name>
    <name type="synonym">Orchid</name>
    <dbReference type="NCBI Taxonomy" id="117978"/>
    <lineage>
        <taxon>Eukaryota</taxon>
        <taxon>Viridiplantae</taxon>
        <taxon>Streptophyta</taxon>
        <taxon>Embryophyta</taxon>
        <taxon>Tracheophyta</taxon>
        <taxon>Spermatophyta</taxon>
        <taxon>Magnoliopsida</taxon>
        <taxon>Liliopsida</taxon>
        <taxon>Asparagales</taxon>
        <taxon>Orchidaceae</taxon>
        <taxon>Epidendroideae</taxon>
        <taxon>Malaxideae</taxon>
        <taxon>Dendrobiinae</taxon>
        <taxon>Dendrobium</taxon>
    </lineage>
</organism>
<feature type="compositionally biased region" description="Acidic residues" evidence="1">
    <location>
        <begin position="368"/>
        <end position="377"/>
    </location>
</feature>
<comment type="caution">
    <text evidence="2">The sequence shown here is derived from an EMBL/GenBank/DDBJ whole genome shotgun (WGS) entry which is preliminary data.</text>
</comment>
<protein>
    <submittedName>
        <fullName evidence="2">Uncharacterized protein</fullName>
    </submittedName>
</protein>
<dbReference type="AlphaFoldDB" id="A0ABD0UIZ3"/>
<reference evidence="2 3" key="1">
    <citation type="journal article" date="2024" name="Plant Biotechnol. J.">
        <title>Dendrobium thyrsiflorum genome and its molecular insights into genes involved in important horticultural traits.</title>
        <authorList>
            <person name="Chen B."/>
            <person name="Wang J.Y."/>
            <person name="Zheng P.J."/>
            <person name="Li K.L."/>
            <person name="Liang Y.M."/>
            <person name="Chen X.F."/>
            <person name="Zhang C."/>
            <person name="Zhao X."/>
            <person name="He X."/>
            <person name="Zhang G.Q."/>
            <person name="Liu Z.J."/>
            <person name="Xu Q."/>
        </authorList>
    </citation>
    <scope>NUCLEOTIDE SEQUENCE [LARGE SCALE GENOMIC DNA]</scope>
    <source>
        <strain evidence="2">GZMU011</strain>
    </source>
</reference>
<evidence type="ECO:0000313" key="3">
    <source>
        <dbReference type="Proteomes" id="UP001552299"/>
    </source>
</evidence>
<keyword evidence="3" id="KW-1185">Reference proteome</keyword>
<dbReference type="EMBL" id="JANQDX010000013">
    <property type="protein sequence ID" value="KAL0912824.1"/>
    <property type="molecule type" value="Genomic_DNA"/>
</dbReference>
<evidence type="ECO:0000256" key="1">
    <source>
        <dbReference type="SAM" id="MobiDB-lite"/>
    </source>
</evidence>
<feature type="region of interest" description="Disordered" evidence="1">
    <location>
        <begin position="333"/>
        <end position="382"/>
    </location>
</feature>